<reference evidence="1 2" key="1">
    <citation type="submission" date="2014-04" db="EMBL/GenBank/DDBJ databases">
        <title>Evolutionary Origins and Diversification of the Mycorrhizal Mutualists.</title>
        <authorList>
            <consortium name="DOE Joint Genome Institute"/>
            <consortium name="Mycorrhizal Genomics Consortium"/>
            <person name="Kohler A."/>
            <person name="Kuo A."/>
            <person name="Nagy L.G."/>
            <person name="Floudas D."/>
            <person name="Copeland A."/>
            <person name="Barry K.W."/>
            <person name="Cichocki N."/>
            <person name="Veneault-Fourrey C."/>
            <person name="LaButti K."/>
            <person name="Lindquist E.A."/>
            <person name="Lipzen A."/>
            <person name="Lundell T."/>
            <person name="Morin E."/>
            <person name="Murat C."/>
            <person name="Riley R."/>
            <person name="Ohm R."/>
            <person name="Sun H."/>
            <person name="Tunlid A."/>
            <person name="Henrissat B."/>
            <person name="Grigoriev I.V."/>
            <person name="Hibbett D.S."/>
            <person name="Martin F."/>
        </authorList>
    </citation>
    <scope>NUCLEOTIDE SEQUENCE [LARGE SCALE GENOMIC DNA]</scope>
    <source>
        <strain evidence="1 2">FD-317 M1</strain>
    </source>
</reference>
<accession>A0A0D0C7N9</accession>
<name>A0A0D0C7N9_9AGAR</name>
<sequence>MWDNSLTEGEINLITGMYKTTYHSENQFQLVSWWPKPSAWQASSLSIGYWCHDTEEWYQTQLKNIRTSKEPLRLYNNKKWWQMIKFGN</sequence>
<dbReference type="EMBL" id="KN834884">
    <property type="protein sequence ID" value="KIK50808.1"/>
    <property type="molecule type" value="Genomic_DNA"/>
</dbReference>
<protein>
    <submittedName>
        <fullName evidence="1">Uncharacterized protein</fullName>
    </submittedName>
</protein>
<dbReference type="OrthoDB" id="3270336at2759"/>
<dbReference type="AlphaFoldDB" id="A0A0D0C7N9"/>
<proteinExistence type="predicted"/>
<dbReference type="Proteomes" id="UP000053593">
    <property type="component" value="Unassembled WGS sequence"/>
</dbReference>
<evidence type="ECO:0000313" key="2">
    <source>
        <dbReference type="Proteomes" id="UP000053593"/>
    </source>
</evidence>
<evidence type="ECO:0000313" key="1">
    <source>
        <dbReference type="EMBL" id="KIK50808.1"/>
    </source>
</evidence>
<keyword evidence="2" id="KW-1185">Reference proteome</keyword>
<dbReference type="HOGENOM" id="CLU_105533_1_1_1"/>
<organism evidence="1 2">
    <name type="scientific">Collybiopsis luxurians FD-317 M1</name>
    <dbReference type="NCBI Taxonomy" id="944289"/>
    <lineage>
        <taxon>Eukaryota</taxon>
        <taxon>Fungi</taxon>
        <taxon>Dikarya</taxon>
        <taxon>Basidiomycota</taxon>
        <taxon>Agaricomycotina</taxon>
        <taxon>Agaricomycetes</taxon>
        <taxon>Agaricomycetidae</taxon>
        <taxon>Agaricales</taxon>
        <taxon>Marasmiineae</taxon>
        <taxon>Omphalotaceae</taxon>
        <taxon>Collybiopsis</taxon>
        <taxon>Collybiopsis luxurians</taxon>
    </lineage>
</organism>
<gene>
    <name evidence="1" type="ORF">GYMLUDRAFT_182224</name>
</gene>